<reference evidence="1 2" key="1">
    <citation type="journal article" date="2001" name="Science">
        <title>The genome of the natural genetic engineer Agrobacterium tumefaciens C58.</title>
        <authorList>
            <person name="Wood D.W."/>
            <person name="Setubal J.C."/>
            <person name="Kaul R."/>
            <person name="Monks D.E."/>
            <person name="Kitajima J.P."/>
            <person name="Okura V.K."/>
            <person name="Zhou Y."/>
            <person name="Chen L."/>
            <person name="Wood G.E."/>
            <person name="Almeida N.F.Jr."/>
            <person name="Woo L."/>
            <person name="Chen Y."/>
            <person name="Paulsen I.T."/>
            <person name="Eisen J.A."/>
            <person name="Karp P.D."/>
            <person name="Bovee D.Sr."/>
            <person name="Chapman P."/>
            <person name="Clendenning J."/>
            <person name="Deatherage G."/>
            <person name="Gillet W."/>
            <person name="Grant C."/>
            <person name="Kutyavin T."/>
            <person name="Levy R."/>
            <person name="Li M.J."/>
            <person name="McClelland E."/>
            <person name="Palmieri A."/>
            <person name="Raymond C."/>
            <person name="Rouse G."/>
            <person name="Saenphimmachak C."/>
            <person name="Wu Z."/>
            <person name="Romero P."/>
            <person name="Gordon D."/>
            <person name="Zhang S."/>
            <person name="Yoo H."/>
            <person name="Tao Y."/>
            <person name="Biddle P."/>
            <person name="Jung M."/>
            <person name="Krespan W."/>
            <person name="Perry M."/>
            <person name="Gordon-Kamm B."/>
            <person name="Liao L."/>
            <person name="Kim S."/>
            <person name="Hendrick C."/>
            <person name="Zhao Z.Y."/>
            <person name="Dolan M."/>
            <person name="Chumley F."/>
            <person name="Tingey S.V."/>
            <person name="Tomb J.F."/>
            <person name="Gordon M.P."/>
            <person name="Olson M.V."/>
            <person name="Nester E.W."/>
        </authorList>
    </citation>
    <scope>NUCLEOTIDE SEQUENCE [LARGE SCALE GENOMIC DNA]</scope>
    <source>
        <strain evidence="2">C58 / ATCC 33970</strain>
    </source>
</reference>
<dbReference type="EMBL" id="AE007870">
    <property type="protein sequence ID" value="AAL44663.1"/>
    <property type="molecule type" value="Genomic_DNA"/>
</dbReference>
<dbReference type="AlphaFoldDB" id="Q8U975"/>
<protein>
    <submittedName>
        <fullName evidence="1">Uncharacterized protein</fullName>
    </submittedName>
</protein>
<reference evidence="1 2" key="2">
    <citation type="journal article" date="2001" name="Science">
        <title>Genome sequence of the plant pathogen and biotechnology agent Agrobacterium tumefaciens C58.</title>
        <authorList>
            <person name="Goodner B."/>
            <person name="Hinkle G."/>
            <person name="Gattung S."/>
            <person name="Miller N."/>
            <person name="Blanchard M."/>
            <person name="Qurollo B."/>
            <person name="Goldman B.S."/>
            <person name="Cao Y."/>
            <person name="Askenazi M."/>
            <person name="Halling C."/>
            <person name="Mullin L."/>
            <person name="Houmiel K."/>
            <person name="Gordon J."/>
            <person name="Vaudin M."/>
            <person name="Iartchouk O."/>
            <person name="Epp A."/>
            <person name="Liu F."/>
            <person name="Wollam C."/>
            <person name="Allinger M."/>
            <person name="Doughty D."/>
            <person name="Scott C."/>
            <person name="Lappas C."/>
            <person name="Markelz B."/>
            <person name="Flanagan C."/>
            <person name="Crowell C."/>
            <person name="Gurson J."/>
            <person name="Lomo C."/>
            <person name="Sear C."/>
            <person name="Strub G."/>
            <person name="Cielo C."/>
            <person name="Slater S."/>
        </authorList>
    </citation>
    <scope>NUCLEOTIDE SEQUENCE [LARGE SCALE GENOMIC DNA]</scope>
    <source>
        <strain evidence="2">C58 / ATCC 33970</strain>
    </source>
</reference>
<gene>
    <name evidence="1" type="ordered locus">Atu3853</name>
</gene>
<evidence type="ECO:0000313" key="2">
    <source>
        <dbReference type="Proteomes" id="UP000000813"/>
    </source>
</evidence>
<name>Q8U975_AGRFC</name>
<dbReference type="PIR" id="AI3030">
    <property type="entry name" value="AI3030"/>
</dbReference>
<dbReference type="EnsemblBacteria" id="AAL44663">
    <property type="protein sequence ID" value="AAL44663"/>
    <property type="gene ID" value="Atu3853"/>
</dbReference>
<dbReference type="Proteomes" id="UP000000813">
    <property type="component" value="Chromosome linear"/>
</dbReference>
<proteinExistence type="predicted"/>
<accession>Q8U975</accession>
<sequence>MFPLCAALLAGRPQVSVPTEDSGARLLDMSRVFHRLNPNFNFNALKVSLRLRSHPRRK</sequence>
<dbReference type="HOGENOM" id="CLU_2969051_0_0_5"/>
<evidence type="ECO:0000313" key="1">
    <source>
        <dbReference type="EMBL" id="AAL44663.1"/>
    </source>
</evidence>
<dbReference type="BioCyc" id="AGRO:ATU3853-MONOMER"/>
<dbReference type="KEGG" id="atu:Atu3853"/>
<dbReference type="STRING" id="176299.Atu3853"/>
<keyword evidence="2" id="KW-1185">Reference proteome</keyword>
<organism evidence="1 2">
    <name type="scientific">Agrobacterium fabrum (strain C58 / ATCC 33970)</name>
    <name type="common">Agrobacterium tumefaciens (strain C58)</name>
    <dbReference type="NCBI Taxonomy" id="176299"/>
    <lineage>
        <taxon>Bacteria</taxon>
        <taxon>Pseudomonadati</taxon>
        <taxon>Pseudomonadota</taxon>
        <taxon>Alphaproteobacteria</taxon>
        <taxon>Hyphomicrobiales</taxon>
        <taxon>Rhizobiaceae</taxon>
        <taxon>Rhizobium/Agrobacterium group</taxon>
        <taxon>Agrobacterium</taxon>
        <taxon>Agrobacterium tumefaciens complex</taxon>
    </lineage>
</organism>